<dbReference type="AlphaFoldDB" id="A0A227H8B4"/>
<name>A0A227H8B4_VIBPH</name>
<proteinExistence type="predicted"/>
<evidence type="ECO:0000313" key="1">
    <source>
        <dbReference type="EMBL" id="OXE01461.1"/>
    </source>
</evidence>
<dbReference type="STRING" id="670.ACZ92_22335"/>
<feature type="non-terminal residue" evidence="1">
    <location>
        <position position="1"/>
    </location>
</feature>
<organism evidence="1 2">
    <name type="scientific">Vibrio parahaemolyticus</name>
    <dbReference type="NCBI Taxonomy" id="670"/>
    <lineage>
        <taxon>Bacteria</taxon>
        <taxon>Pseudomonadati</taxon>
        <taxon>Pseudomonadota</taxon>
        <taxon>Gammaproteobacteria</taxon>
        <taxon>Vibrionales</taxon>
        <taxon>Vibrionaceae</taxon>
        <taxon>Vibrio</taxon>
    </lineage>
</organism>
<dbReference type="EMBL" id="NIXT01005606">
    <property type="protein sequence ID" value="OXE01461.1"/>
    <property type="molecule type" value="Genomic_DNA"/>
</dbReference>
<protein>
    <submittedName>
        <fullName evidence="1">MerR family transcriptional regulator</fullName>
    </submittedName>
</protein>
<reference evidence="1 2" key="1">
    <citation type="journal article" date="2017" name="Appl. Environ. Microbiol.">
        <title>Parallel evolution of two clades of a major Atlantic endemic Vibrio parahaemolyticus pathogen lineage by independent acquisition of related pathogenicity islands.</title>
        <authorList>
            <person name="Xu F."/>
            <person name="Gonzalez-Escalona N."/>
            <person name="Drees K.P."/>
            <person name="Sebra R.P."/>
            <person name="Cooper V.S."/>
            <person name="Jones S.H."/>
            <person name="Whistler C.A."/>
        </authorList>
    </citation>
    <scope>NUCLEOTIDE SEQUENCE [LARGE SCALE GENOMIC DNA]</scope>
    <source>
        <strain evidence="1 2">MAVP-3</strain>
    </source>
</reference>
<comment type="caution">
    <text evidence="1">The sequence shown here is derived from an EMBL/GenBank/DDBJ whole genome shotgun (WGS) entry which is preliminary data.</text>
</comment>
<accession>A0A227H8B4</accession>
<dbReference type="Proteomes" id="UP000214596">
    <property type="component" value="Unassembled WGS sequence"/>
</dbReference>
<sequence>AVMMELNAAQLRCQNTLRSMKGEKVT</sequence>
<gene>
    <name evidence="1" type="ORF">CA163_39620</name>
</gene>
<evidence type="ECO:0000313" key="2">
    <source>
        <dbReference type="Proteomes" id="UP000214596"/>
    </source>
</evidence>